<dbReference type="Pfam" id="PF13567">
    <property type="entry name" value="DUF4131"/>
    <property type="match status" value="1"/>
</dbReference>
<feature type="transmembrane region" description="Helical" evidence="6">
    <location>
        <begin position="359"/>
        <end position="378"/>
    </location>
</feature>
<dbReference type="Proteomes" id="UP000198951">
    <property type="component" value="Unassembled WGS sequence"/>
</dbReference>
<evidence type="ECO:0000256" key="1">
    <source>
        <dbReference type="ARBA" id="ARBA00004651"/>
    </source>
</evidence>
<feature type="transmembrane region" description="Helical" evidence="6">
    <location>
        <begin position="334"/>
        <end position="353"/>
    </location>
</feature>
<evidence type="ECO:0000256" key="5">
    <source>
        <dbReference type="ARBA" id="ARBA00023136"/>
    </source>
</evidence>
<evidence type="ECO:0000259" key="7">
    <source>
        <dbReference type="Pfam" id="PF03772"/>
    </source>
</evidence>
<feature type="transmembrane region" description="Helical" evidence="6">
    <location>
        <begin position="252"/>
        <end position="275"/>
    </location>
</feature>
<dbReference type="PANTHER" id="PTHR30619:SF1">
    <property type="entry name" value="RECOMBINATION PROTEIN 2"/>
    <property type="match status" value="1"/>
</dbReference>
<feature type="transmembrane region" description="Helical" evidence="6">
    <location>
        <begin position="61"/>
        <end position="79"/>
    </location>
</feature>
<keyword evidence="3 6" id="KW-0812">Transmembrane</keyword>
<evidence type="ECO:0000256" key="2">
    <source>
        <dbReference type="ARBA" id="ARBA00022475"/>
    </source>
</evidence>
<dbReference type="GO" id="GO:0005886">
    <property type="term" value="C:plasma membrane"/>
    <property type="evidence" value="ECO:0007669"/>
    <property type="project" value="UniProtKB-SubCell"/>
</dbReference>
<feature type="transmembrane region" description="Helical" evidence="6">
    <location>
        <begin position="482"/>
        <end position="500"/>
    </location>
</feature>
<feature type="transmembrane region" description="Helical" evidence="6">
    <location>
        <begin position="416"/>
        <end position="444"/>
    </location>
</feature>
<dbReference type="RefSeq" id="WP_091088914.1">
    <property type="nucleotide sequence ID" value="NZ_FNRD01000006.1"/>
</dbReference>
<feature type="transmembrane region" description="Helical" evidence="6">
    <location>
        <begin position="287"/>
        <end position="305"/>
    </location>
</feature>
<evidence type="ECO:0000256" key="6">
    <source>
        <dbReference type="SAM" id="Phobius"/>
    </source>
</evidence>
<dbReference type="InterPro" id="IPR052159">
    <property type="entry name" value="Competence_DNA_uptake"/>
</dbReference>
<protein>
    <submittedName>
        <fullName evidence="9">Competence protein ComEC</fullName>
    </submittedName>
</protein>
<feature type="transmembrane region" description="Helical" evidence="6">
    <location>
        <begin position="31"/>
        <end position="49"/>
    </location>
</feature>
<dbReference type="InterPro" id="IPR025405">
    <property type="entry name" value="DUF4131"/>
</dbReference>
<evidence type="ECO:0000256" key="4">
    <source>
        <dbReference type="ARBA" id="ARBA00022989"/>
    </source>
</evidence>
<keyword evidence="5 6" id="KW-0472">Membrane</keyword>
<sequence>MKVLQFPLAKITIAFVSGILIAFYIKPAPVFLFGLLAVSLLFFCTSYYLQKNILKNTSCFGLSTYLLSFVIGAATLIVHTDSYQKTNYTQDRSVFEKPQLLSLVIREKLKGSNTNDRYIAIVNQIGTKNYSGKILLNIRKDSVYHTLETGTLLRIKGVLYKNKLPNNPNQFDYGEYLSKKQIYAQLYTDTDQIDISADLIKDIWYYASKLRTTIIHNLEKNNFHKKELSVAIALVLGQKQDISPDIIQDYQYAGAIHILSVSGLHVGFLLLFLTFILSPIPNTKRGAVLKLIIILLCLAAFALIAGLAPSVVRSVTMFSFVAIGYQLRRSVNIYHTLLVSILLILLFQPSFLFDVGFQLSYIALFFIIWLQPLLASIWNPKNKSLQYIWGILTVSFAAQIGTMPLSIYYFHQFPGLFFITNLVVIPLLSLIMILGVLVMVLAAFDLVPIFMSKPLEWSIYYLNKIVNSIASFEQFIIRDIPLNSYLLLSSYLLIITAIVWFKKPTFHKLALVLMSVITIQLTYMQTQWNIQNQQEWVIFNLKRNTMITERHGTKVILFANDSIRKNSKNNSVLKSYLTANFSALTSKENIHNTAFYNENRILILDSLGTYPKDIHPTVILLTQSPKINLDRMLKELQPKIVVADASNYKTIQKYWKESCEKQKIPFHAIGEKGFFKLN</sequence>
<feature type="transmembrane region" description="Helical" evidence="6">
    <location>
        <begin position="7"/>
        <end position="25"/>
    </location>
</feature>
<reference evidence="10" key="1">
    <citation type="submission" date="2016-10" db="EMBL/GenBank/DDBJ databases">
        <authorList>
            <person name="Varghese N."/>
            <person name="Submissions S."/>
        </authorList>
    </citation>
    <scope>NUCLEOTIDE SEQUENCE [LARGE SCALE GENOMIC DNA]</scope>
    <source>
        <strain evidence="10">DSM 22376</strain>
    </source>
</reference>
<keyword evidence="2" id="KW-1003">Cell membrane</keyword>
<keyword evidence="4 6" id="KW-1133">Transmembrane helix</keyword>
<feature type="transmembrane region" description="Helical" evidence="6">
    <location>
        <begin position="387"/>
        <end position="410"/>
    </location>
</feature>
<name>A0A1H4CMG6_9FLAO</name>
<dbReference type="STRING" id="150146.SAMN05443667_106117"/>
<proteinExistence type="predicted"/>
<accession>A0A1H4CMG6</accession>
<dbReference type="AlphaFoldDB" id="A0A1H4CMG6"/>
<evidence type="ECO:0000313" key="9">
    <source>
        <dbReference type="EMBL" id="SEA61645.1"/>
    </source>
</evidence>
<dbReference type="PANTHER" id="PTHR30619">
    <property type="entry name" value="DNA INTERNALIZATION/COMPETENCE PROTEIN COMEC/REC2"/>
    <property type="match status" value="1"/>
</dbReference>
<dbReference type="OrthoDB" id="9761531at2"/>
<gene>
    <name evidence="9" type="ORF">SAMN05443667_106117</name>
</gene>
<dbReference type="Pfam" id="PF03772">
    <property type="entry name" value="Competence"/>
    <property type="match status" value="1"/>
</dbReference>
<organism evidence="9 10">
    <name type="scientific">Flavobacterium gillisiae</name>
    <dbReference type="NCBI Taxonomy" id="150146"/>
    <lineage>
        <taxon>Bacteria</taxon>
        <taxon>Pseudomonadati</taxon>
        <taxon>Bacteroidota</taxon>
        <taxon>Flavobacteriia</taxon>
        <taxon>Flavobacteriales</taxon>
        <taxon>Flavobacteriaceae</taxon>
        <taxon>Flavobacterium</taxon>
    </lineage>
</organism>
<evidence type="ECO:0000313" key="10">
    <source>
        <dbReference type="Proteomes" id="UP000198951"/>
    </source>
</evidence>
<dbReference type="InterPro" id="IPR004477">
    <property type="entry name" value="ComEC_N"/>
</dbReference>
<comment type="subcellular location">
    <subcellularLocation>
        <location evidence="1">Cell membrane</location>
        <topology evidence="1">Multi-pass membrane protein</topology>
    </subcellularLocation>
</comment>
<keyword evidence="10" id="KW-1185">Reference proteome</keyword>
<dbReference type="NCBIfam" id="TIGR00360">
    <property type="entry name" value="ComEC_N-term"/>
    <property type="match status" value="1"/>
</dbReference>
<evidence type="ECO:0000256" key="3">
    <source>
        <dbReference type="ARBA" id="ARBA00022692"/>
    </source>
</evidence>
<evidence type="ECO:0000259" key="8">
    <source>
        <dbReference type="Pfam" id="PF13567"/>
    </source>
</evidence>
<feature type="domain" description="ComEC/Rec2-related protein" evidence="7">
    <location>
        <begin position="234"/>
        <end position="503"/>
    </location>
</feature>
<dbReference type="EMBL" id="FNRD01000006">
    <property type="protein sequence ID" value="SEA61645.1"/>
    <property type="molecule type" value="Genomic_DNA"/>
</dbReference>
<feature type="domain" description="DUF4131" evidence="8">
    <location>
        <begin position="27"/>
        <end position="190"/>
    </location>
</feature>